<dbReference type="EMBL" id="LLXL01000156">
    <property type="protein sequence ID" value="PKK76925.1"/>
    <property type="molecule type" value="Genomic_DNA"/>
</dbReference>
<comment type="caution">
    <text evidence="4">The sequence shown here is derived from an EMBL/GenBank/DDBJ whole genome shotgun (WGS) entry which is preliminary data.</text>
</comment>
<gene>
    <name evidence="4" type="ORF">RhiirC2_771909</name>
</gene>
<dbReference type="OrthoDB" id="2343366at2759"/>
<feature type="compositionally biased region" description="Acidic residues" evidence="2">
    <location>
        <begin position="1092"/>
        <end position="1107"/>
    </location>
</feature>
<reference evidence="4 5" key="1">
    <citation type="submission" date="2016-04" db="EMBL/GenBank/DDBJ databases">
        <title>Genome analyses suggest a sexual origin of heterokaryosis in a supposedly ancient asexual fungus.</title>
        <authorList>
            <person name="Ropars J."/>
            <person name="Sedzielewska K."/>
            <person name="Noel J."/>
            <person name="Charron P."/>
            <person name="Farinelli L."/>
            <person name="Marton T."/>
            <person name="Kruger M."/>
            <person name="Pelin A."/>
            <person name="Brachmann A."/>
            <person name="Corradi N."/>
        </authorList>
    </citation>
    <scope>NUCLEOTIDE SEQUENCE [LARGE SCALE GENOMIC DNA]</scope>
    <source>
        <strain evidence="4 5">C2</strain>
    </source>
</reference>
<evidence type="ECO:0000259" key="3">
    <source>
        <dbReference type="PROSITE" id="PS50234"/>
    </source>
</evidence>
<dbReference type="SMART" id="SM00327">
    <property type="entry name" value="VWA"/>
    <property type="match status" value="1"/>
</dbReference>
<organism evidence="4 5">
    <name type="scientific">Rhizophagus irregularis</name>
    <dbReference type="NCBI Taxonomy" id="588596"/>
    <lineage>
        <taxon>Eukaryota</taxon>
        <taxon>Fungi</taxon>
        <taxon>Fungi incertae sedis</taxon>
        <taxon>Mucoromycota</taxon>
        <taxon>Glomeromycotina</taxon>
        <taxon>Glomeromycetes</taxon>
        <taxon>Glomerales</taxon>
        <taxon>Glomeraceae</taxon>
        <taxon>Rhizophagus</taxon>
    </lineage>
</organism>
<sequence>MQITNSAQLPDNFEYQENEDINDSTILIDPLLPSASIPLEQQQTNIEHKNLSNIQDGNEIKAPSPQLVNNDVENQSVNLLQQNINQIMSMNMNLFNSSNMQRSEDQRLSDQVQNNDNLISHDLNKIMSFSSEDSQNDHQIYENAINFRADGILSKESRDQSVIPIGIDEITNTEIFTIKNETEMQKKSSDSTIGSRSAHFNNSSMVEVNFGDIKNKIDSKENIRKILENKNYSSTKIKYGKDLAECIPGLYRLLDLCKDDGSNGLVDKIIISKDSLKKLCNDMIPYSFKSISDINFTKLNSISFRLVGCYGNHTLIAKLLLNKNIINQQIHDLLIVPQSSTNNANQSSLRPGIYLLVVNPDLGLVIHWPETGCYEENASPQHKKNMTNLHRYLTKLTDNQICLMSDKDLENFDWHLDDSDVDSDDDDGASYEFEVKKSQEEQEDFKIHPGFEVNLSDNVKTEINNNIQDDVPLCPIVVESTTNQSFVTRKMMKTAKTLSKSTLTFSASVLSTVSTELYKKLQGRSLYINRESMDMKQLELLINNGFKTENELLKPFHDAIAVAKLQIEVKKNQEKDAVKRDAEIISKMAWKKLEDSYSIIESKINGGNSVSQEKQDEIISEEDVNRIQSKYPKIEETTKEKIKINSQAWYKLKKRYALACIVLFQVLNLSSDNDKSGKIAESAIQDFYNMFVDKENDIYALVKKYERQSLFFSILSTIREKITFDYSRINQIEEKCKNFAKNKPDSEFVRDLIDSRFFGKFIDIKEKVVQTFLNEYQKWKRDTFPDNVREIVPKYSFNKQLMDRINEEYSRERKEIENREFERICNKLEEKYHDGPLRLNILNVTTDDRYGKSFRLIHELETTQPNQLKITIYETSLEQSDVLQIQDNELYIPTPILSSRQCGITFQIDPAVYDFRKISQFDNRKFLLVLYNKKEKRIEIFFDTAQRLAQNFKSYSIKTFKTLNIDDNFLMAINEPRELIAIYNTKEVKLNVFSFGDNRSNLYGRNANIQLLQWYNNNIPNIKYFLFIKDTEELCFAEKSGRARIFNLVNQQFRPAICNLPSNTVNVLSSPDGSCIVAFTKENIAVDNLTDSSDDESGEKSEEETESTSDKADVNDVKELCRAYVYFCSNFGDSVSKIIDLPPNLQYLEFLEFTCINKCQTHLMSLDLQNGWFNSAIIKITLEKTQYRFQERTQRQSIGRVKLIDPSLIEGQNTHFKRSVQVGENIVIMGVKYSIIKVLSDTKLKVAGNSKPSNGFDKWTDFRIEPKTKLNGLIDAYKLMFDKYPVENCIDPGQNRPLSLKIVLDDVVDDIEKYGDKFEDYIIEIFENLKRSTKKPASILKKFSTSVITFQELDIENAKFQEKFSTEYELGEWVIQLCCLIPIQIAVAKNNLFQPLRDGLSSNEIDQVEFDDGYGHHVDSITKNISFGWYEGIFKHFGDKKIKVVSSMGEQSCGKSFMLNHLVGTTFDGSAMRCTEGVWMSLVNTNEYIYVALDFEGLKSLERTPQEDLFLTLFNTVVSNLILFKNQFVINRDMSTMFQRFQDGATLFESDSKIFQAKLCIIIKDVPKNDKDEIVREFKSKFSQIVSEEGEDNFISRMYKGGLDIIPWPMFNDAAWFKTLSTVNKKLDKQEVKYENARTFLQSTKVIMAKLKICDWGSLDENLIQIRVATLKRLLPTVVSYGLEQKDSVTEQLTNHDTGEHIDDPVVSLSDILHDFEKSIELLPDSDIQLYEENGSFERLSEDLRCYFEEIVQPRRESLDDIMWFTNCDKFFKYIIERRVLRVRNWYMQNTAKFPQDNSDIVNGNYLMEQEISKLTLFWTLCGLTCHQCNLKCVKNRDHQENHDCLTDHKCHFLCHFIEAHNNRLIPVCSHKAGHEGKHACDKISHLCGKPCSLIDKRNCQKVCSKEIGHDDGEHLCQSKRHYCGKDCSLSTHTIKGDYHCPNKCIISYEEQHSSHRCENETCPIQCPIPDCKERCQSNDHFHSDLQVDHFCGNEHQCQKFCEDDGICKVTTEPKRQEEVYKGLVKETSIAFTKYTQSNERLRCIKKIPPNKFEHTGKHTHGEDSFHFCDAKCQFCEYFCTLPYGHKQIHDTRHGNMTQTEFTGESNEFEYAGHKLRVGDQGVFVLCNLHCKDLGRHRHIDYCQNAENCKLGNQGQDIQHINEKVQPNPDNPKDFISHKLFWERTGFKDPYSVQEQQEFTKCDHECSDEKHHKSQGSNAPPPTKSFCELQLFHAPLNPSSNPPNDYGYISLDGHHFDCENPSTREAAFHIIFVLDRSGSMSCNDKKPIPNFPIYNDLIKNHNNRTGAVYQAVYQFMDARINSATTNQNQMSATQDSISLILFDHEVIVPFEYRDLTDPKDLLNSMLQHQARGGTNYDLAIQKAGFLITSYFDPTKVNIIIFLSDGLCGVPFNQLHTICKQNKTRGSPLYLYTVLFSSDARSHSLEEMAKIAQSYHPQNSSSGALRCQFTRTVNEVTLVNHFTGVAESLRKHKPALLKKNLN</sequence>
<evidence type="ECO:0000313" key="4">
    <source>
        <dbReference type="EMBL" id="PKK76925.1"/>
    </source>
</evidence>
<dbReference type="SUPFAM" id="SSF53300">
    <property type="entry name" value="vWA-like"/>
    <property type="match status" value="1"/>
</dbReference>
<dbReference type="Gene3D" id="3.40.50.410">
    <property type="entry name" value="von Willebrand factor, type A domain"/>
    <property type="match status" value="1"/>
</dbReference>
<keyword evidence="1" id="KW-0175">Coiled coil</keyword>
<dbReference type="Proteomes" id="UP000233469">
    <property type="component" value="Unassembled WGS sequence"/>
</dbReference>
<dbReference type="VEuPathDB" id="FungiDB:RhiirFUN_003108"/>
<dbReference type="InterPro" id="IPR002035">
    <property type="entry name" value="VWF_A"/>
</dbReference>
<dbReference type="VEuPathDB" id="FungiDB:RhiirA1_456805"/>
<dbReference type="SUPFAM" id="SSF52540">
    <property type="entry name" value="P-loop containing nucleoside triphosphate hydrolases"/>
    <property type="match status" value="1"/>
</dbReference>
<reference evidence="4 5" key="2">
    <citation type="submission" date="2017-10" db="EMBL/GenBank/DDBJ databases">
        <title>Extensive intraspecific genome diversity in a model arbuscular mycorrhizal fungus.</title>
        <authorList>
            <person name="Chen E.C.H."/>
            <person name="Morin E."/>
            <person name="Baudet D."/>
            <person name="Noel J."/>
            <person name="Ndikumana S."/>
            <person name="Charron P."/>
            <person name="St-Onge C."/>
            <person name="Giorgi J."/>
            <person name="Grigoriev I.V."/>
            <person name="Roux C."/>
            <person name="Martin F.M."/>
            <person name="Corradi N."/>
        </authorList>
    </citation>
    <scope>NUCLEOTIDE SEQUENCE [LARGE SCALE GENOMIC DNA]</scope>
    <source>
        <strain evidence="4 5">C2</strain>
    </source>
</reference>
<dbReference type="InterPro" id="IPR036465">
    <property type="entry name" value="vWFA_dom_sf"/>
</dbReference>
<evidence type="ECO:0000313" key="5">
    <source>
        <dbReference type="Proteomes" id="UP000233469"/>
    </source>
</evidence>
<dbReference type="InterPro" id="IPR027417">
    <property type="entry name" value="P-loop_NTPase"/>
</dbReference>
<feature type="coiled-coil region" evidence="1">
    <location>
        <begin position="799"/>
        <end position="831"/>
    </location>
</feature>
<feature type="domain" description="VWFA" evidence="3">
    <location>
        <begin position="2269"/>
        <end position="2488"/>
    </location>
</feature>
<protein>
    <recommendedName>
        <fullName evidence="3">VWFA domain-containing protein</fullName>
    </recommendedName>
</protein>
<evidence type="ECO:0000256" key="1">
    <source>
        <dbReference type="SAM" id="Coils"/>
    </source>
</evidence>
<dbReference type="Gene3D" id="3.40.50.300">
    <property type="entry name" value="P-loop containing nucleotide triphosphate hydrolases"/>
    <property type="match status" value="1"/>
</dbReference>
<dbReference type="PROSITE" id="PS50234">
    <property type="entry name" value="VWFA"/>
    <property type="match status" value="1"/>
</dbReference>
<proteinExistence type="predicted"/>
<dbReference type="CDD" id="cd00198">
    <property type="entry name" value="vWFA"/>
    <property type="match status" value="1"/>
</dbReference>
<name>A0A2N1NSR8_9GLOM</name>
<accession>A0A2N1NSR8</accession>
<dbReference type="Pfam" id="PF13519">
    <property type="entry name" value="VWA_2"/>
    <property type="match status" value="1"/>
</dbReference>
<dbReference type="PANTHER" id="PTHR22796:SF1">
    <property type="entry name" value="VWFA DOMAIN-CONTAINING PROTEIN"/>
    <property type="match status" value="1"/>
</dbReference>
<dbReference type="VEuPathDB" id="FungiDB:FUN_021273"/>
<evidence type="ECO:0000256" key="2">
    <source>
        <dbReference type="SAM" id="MobiDB-lite"/>
    </source>
</evidence>
<dbReference type="PANTHER" id="PTHR22796">
    <property type="entry name" value="URG4-RELATED"/>
    <property type="match status" value="1"/>
</dbReference>
<feature type="region of interest" description="Disordered" evidence="2">
    <location>
        <begin position="1089"/>
        <end position="1111"/>
    </location>
</feature>